<dbReference type="PANTHER" id="PTHR46791">
    <property type="entry name" value="EXPRESSED PROTEIN"/>
    <property type="match status" value="1"/>
</dbReference>
<protein>
    <submittedName>
        <fullName evidence="2">Integrase catalytic domain-containing protein</fullName>
    </submittedName>
</protein>
<dbReference type="Pfam" id="PF24764">
    <property type="entry name" value="rva_4"/>
    <property type="match status" value="1"/>
</dbReference>
<dbReference type="Proteomes" id="UP000620124">
    <property type="component" value="Unassembled WGS sequence"/>
</dbReference>
<dbReference type="InterPro" id="IPR012337">
    <property type="entry name" value="RNaseH-like_sf"/>
</dbReference>
<dbReference type="Gene3D" id="3.30.420.10">
    <property type="entry name" value="Ribonuclease H-like superfamily/Ribonuclease H"/>
    <property type="match status" value="1"/>
</dbReference>
<evidence type="ECO:0000259" key="1">
    <source>
        <dbReference type="Pfam" id="PF24764"/>
    </source>
</evidence>
<dbReference type="SUPFAM" id="SSF53098">
    <property type="entry name" value="Ribonuclease H-like"/>
    <property type="match status" value="1"/>
</dbReference>
<organism evidence="2 3">
    <name type="scientific">Mycena venus</name>
    <dbReference type="NCBI Taxonomy" id="2733690"/>
    <lineage>
        <taxon>Eukaryota</taxon>
        <taxon>Fungi</taxon>
        <taxon>Dikarya</taxon>
        <taxon>Basidiomycota</taxon>
        <taxon>Agaricomycotina</taxon>
        <taxon>Agaricomycetes</taxon>
        <taxon>Agaricomycetidae</taxon>
        <taxon>Agaricales</taxon>
        <taxon>Marasmiineae</taxon>
        <taxon>Mycenaceae</taxon>
        <taxon>Mycena</taxon>
    </lineage>
</organism>
<dbReference type="EMBL" id="JACAZI010000003">
    <property type="protein sequence ID" value="KAF7366208.1"/>
    <property type="molecule type" value="Genomic_DNA"/>
</dbReference>
<dbReference type="InterPro" id="IPR036397">
    <property type="entry name" value="RNaseH_sf"/>
</dbReference>
<accession>A0A8H7DBQ0</accession>
<gene>
    <name evidence="2" type="ORF">MVEN_00498000</name>
</gene>
<reference evidence="2" key="1">
    <citation type="submission" date="2020-05" db="EMBL/GenBank/DDBJ databases">
        <title>Mycena genomes resolve the evolution of fungal bioluminescence.</title>
        <authorList>
            <person name="Tsai I.J."/>
        </authorList>
    </citation>
    <scope>NUCLEOTIDE SEQUENCE</scope>
    <source>
        <strain evidence="2">CCC161011</strain>
    </source>
</reference>
<dbReference type="PANTHER" id="PTHR46791:SF5">
    <property type="entry name" value="CLR5 DOMAIN-CONTAINING PROTEIN-RELATED"/>
    <property type="match status" value="1"/>
</dbReference>
<dbReference type="OrthoDB" id="2686689at2759"/>
<evidence type="ECO:0000313" key="2">
    <source>
        <dbReference type="EMBL" id="KAF7366208.1"/>
    </source>
</evidence>
<dbReference type="GO" id="GO:0003676">
    <property type="term" value="F:nucleic acid binding"/>
    <property type="evidence" value="ECO:0007669"/>
    <property type="project" value="InterPro"/>
</dbReference>
<dbReference type="AlphaFoldDB" id="A0A8H7DBQ0"/>
<dbReference type="InterPro" id="IPR058913">
    <property type="entry name" value="Integrase_dom_put"/>
</dbReference>
<feature type="domain" description="Integrase core" evidence="1">
    <location>
        <begin position="207"/>
        <end position="304"/>
    </location>
</feature>
<name>A0A8H7DBQ0_9AGAR</name>
<comment type="caution">
    <text evidence="2">The sequence shown here is derived from an EMBL/GenBank/DDBJ whole genome shotgun (WGS) entry which is preliminary data.</text>
</comment>
<keyword evidence="3" id="KW-1185">Reference proteome</keyword>
<proteinExistence type="predicted"/>
<sequence length="304" mass="34478">MHADRIVRDAKFVVNSIPNVEIFSVERSLRQLSAVHYLIANLVDDWLSLQDIDQFITLILDVQLPLQQFLDTPPPPRNVGIRTALSSGGRPRYMINLTRAVELHDMGNSWESVADAMGCTRMTLYNHMGRAGISTARRPFTEITDDALDEHVEGISLKHPLAGSSILMGHLEAMGIHLPSERVQDSLWRVDALGVIVSWNGVIKRRVYRVRGANALWHMDGNEKLRPWGFYIHGCIDGHSRKMIYLHCCNNKRSATVEALWMAAITRYGWPSRGRGDFGRENNGVERRMVAHWGPLHIAFLRGR</sequence>
<evidence type="ECO:0000313" key="3">
    <source>
        <dbReference type="Proteomes" id="UP000620124"/>
    </source>
</evidence>